<feature type="compositionally biased region" description="Low complexity" evidence="1">
    <location>
        <begin position="21"/>
        <end position="35"/>
    </location>
</feature>
<gene>
    <name evidence="2" type="ORF">BSAL_01915c</name>
</gene>
<dbReference type="AlphaFoldDB" id="A0A0S4KKK3"/>
<reference evidence="3" key="1">
    <citation type="submission" date="2015-09" db="EMBL/GenBank/DDBJ databases">
        <authorList>
            <consortium name="Pathogen Informatics"/>
        </authorList>
    </citation>
    <scope>NUCLEOTIDE SEQUENCE [LARGE SCALE GENOMIC DNA]</scope>
    <source>
        <strain evidence="3">Lake Konstanz</strain>
    </source>
</reference>
<dbReference type="EMBL" id="CYKH01001743">
    <property type="protein sequence ID" value="CUI14995.1"/>
    <property type="molecule type" value="Genomic_DNA"/>
</dbReference>
<evidence type="ECO:0000256" key="1">
    <source>
        <dbReference type="SAM" id="MobiDB-lite"/>
    </source>
</evidence>
<sequence>MPSAYSNTFEAHREQFGVVPSSARSSSGTRGASKTVGDTTPKAKVPSTHQEGRPPTTTSTLPRIPVPPKSADGRRYTSASERRASEMPTRPGSSSQTQLVMTLLRNASASSSSARTPHGTAGMMLHTPTSSPALPSNVTGGTPQLMTEALLSLRASGADRISSWPLVATPSNGPKEGWTLNSSPRKDMSAPPSASSLPASTTTTTTGKRHHQPYSGPLHQALSRELVGIRLAHNRGRRCLHPPPPPPPGSDTISPTVAHSTRRYRGNSSVSDLPTTAPCVTLRKQLDRKMVTLVCRCILATTIIGI</sequence>
<evidence type="ECO:0000313" key="2">
    <source>
        <dbReference type="EMBL" id="CUI14995.1"/>
    </source>
</evidence>
<protein>
    <submittedName>
        <fullName evidence="2">Uncharacterized protein</fullName>
    </submittedName>
</protein>
<feature type="compositionally biased region" description="Basic and acidic residues" evidence="1">
    <location>
        <begin position="71"/>
        <end position="85"/>
    </location>
</feature>
<dbReference type="Proteomes" id="UP000051952">
    <property type="component" value="Unassembled WGS sequence"/>
</dbReference>
<dbReference type="VEuPathDB" id="TriTrypDB:BSAL_01915c"/>
<organism evidence="2 3">
    <name type="scientific">Bodo saltans</name>
    <name type="common">Flagellated protozoan</name>
    <dbReference type="NCBI Taxonomy" id="75058"/>
    <lineage>
        <taxon>Eukaryota</taxon>
        <taxon>Discoba</taxon>
        <taxon>Euglenozoa</taxon>
        <taxon>Kinetoplastea</taxon>
        <taxon>Metakinetoplastina</taxon>
        <taxon>Eubodonida</taxon>
        <taxon>Bodonidae</taxon>
        <taxon>Bodo</taxon>
    </lineage>
</organism>
<feature type="region of interest" description="Disordered" evidence="1">
    <location>
        <begin position="237"/>
        <end position="256"/>
    </location>
</feature>
<feature type="region of interest" description="Disordered" evidence="1">
    <location>
        <begin position="166"/>
        <end position="215"/>
    </location>
</feature>
<proteinExistence type="predicted"/>
<accession>A0A0S4KKK3</accession>
<feature type="region of interest" description="Disordered" evidence="1">
    <location>
        <begin position="1"/>
        <end position="97"/>
    </location>
</feature>
<feature type="compositionally biased region" description="Low complexity" evidence="1">
    <location>
        <begin position="189"/>
        <end position="206"/>
    </location>
</feature>
<name>A0A0S4KKK3_BODSA</name>
<evidence type="ECO:0000313" key="3">
    <source>
        <dbReference type="Proteomes" id="UP000051952"/>
    </source>
</evidence>
<keyword evidence="3" id="KW-1185">Reference proteome</keyword>